<protein>
    <recommendedName>
        <fullName evidence="3">Restriction endonuclease type IV Mrr domain-containing protein</fullName>
    </recommendedName>
</protein>
<proteinExistence type="predicted"/>
<evidence type="ECO:0008006" key="3">
    <source>
        <dbReference type="Google" id="ProtNLM"/>
    </source>
</evidence>
<evidence type="ECO:0000313" key="1">
    <source>
        <dbReference type="EMBL" id="ASA54628.1"/>
    </source>
</evidence>
<reference evidence="1 2" key="1">
    <citation type="submission" date="2016-12" db="EMBL/GenBank/DDBJ databases">
        <authorList>
            <person name="Song W.-J."/>
            <person name="Kurnit D.M."/>
        </authorList>
    </citation>
    <scope>NUCLEOTIDE SEQUENCE [LARGE SCALE GENOMIC DNA]</scope>
    <source>
        <strain evidence="1 2">ATCC 43942</strain>
    </source>
</reference>
<evidence type="ECO:0000313" key="2">
    <source>
        <dbReference type="Proteomes" id="UP000196708"/>
    </source>
</evidence>
<dbReference type="RefSeq" id="WP_088133145.1">
    <property type="nucleotide sequence ID" value="NZ_CP018835.1"/>
</dbReference>
<name>A0A1Z2SBR2_VIBGA</name>
<gene>
    <name evidence="1" type="ORF">BSQ33_02015</name>
</gene>
<dbReference type="AlphaFoldDB" id="A0A1Z2SBR2"/>
<accession>A0A1Z2SBR2</accession>
<organism evidence="1 2">
    <name type="scientific">Vibrio gazogenes</name>
    <dbReference type="NCBI Taxonomy" id="687"/>
    <lineage>
        <taxon>Bacteria</taxon>
        <taxon>Pseudomonadati</taxon>
        <taxon>Pseudomonadota</taxon>
        <taxon>Gammaproteobacteria</taxon>
        <taxon>Vibrionales</taxon>
        <taxon>Vibrionaceae</taxon>
        <taxon>Vibrio</taxon>
    </lineage>
</organism>
<dbReference type="Proteomes" id="UP000196708">
    <property type="component" value="Chromosome 1"/>
</dbReference>
<dbReference type="KEGG" id="vga:BSQ33_02015"/>
<dbReference type="OrthoDB" id="7005935at2"/>
<sequence>MTKQGDDLEKIVELIERSISPSSVIRQNVFLPVLNSPTGRTRQCDVVIESGPEFRCNVTIVEVQDRKSQVNIATFNDWLTKLDDVGANSLICISRKEFPESIKEVARFQGNRVLLVNLKEENPDTLPLNFLSFYVAYENVSINGIDALSCCVEKGNTDLASLDSQIMHSNEKIWSRDKASNMSIVELLSPLIKELHCDSKGIIKDVASFTFQNDRRLVLYCNMNGEYIRVGLNVVVQYAYDNHLLPMTVSSYEQIGHGVLAWVFEIDHETSHGKIRTKVPVIKHGDNTYEMLDVINATDFNSQVTIRSLNEKPIA</sequence>
<dbReference type="EMBL" id="CP018835">
    <property type="protein sequence ID" value="ASA54628.1"/>
    <property type="molecule type" value="Genomic_DNA"/>
</dbReference>